<keyword evidence="4" id="KW-1015">Disulfide bond</keyword>
<evidence type="ECO:0000256" key="5">
    <source>
        <dbReference type="PROSITE-ProRule" id="PRU00433"/>
    </source>
</evidence>
<reference evidence="8 9" key="1">
    <citation type="submission" date="2018-07" db="EMBL/GenBank/DDBJ databases">
        <title>Dyadobacter roseus sp. nov., isolated from rose rhizosphere soil.</title>
        <authorList>
            <person name="Chen L."/>
        </authorList>
    </citation>
    <scope>NUCLEOTIDE SEQUENCE [LARGE SCALE GENOMIC DNA]</scope>
    <source>
        <strain evidence="8 9">RS19</strain>
    </source>
</reference>
<dbReference type="Gene3D" id="2.60.120.310">
    <property type="entry name" value="Copper type II, ascorbate-dependent monooxygenase, N-terminal domain"/>
    <property type="match status" value="1"/>
</dbReference>
<evidence type="ECO:0000256" key="4">
    <source>
        <dbReference type="ARBA" id="ARBA00023157"/>
    </source>
</evidence>
<evidence type="ECO:0000259" key="7">
    <source>
        <dbReference type="PROSITE" id="PS51007"/>
    </source>
</evidence>
<dbReference type="Gene3D" id="2.60.120.230">
    <property type="match status" value="1"/>
</dbReference>
<keyword evidence="3 5" id="KW-0408">Iron</keyword>
<evidence type="ECO:0000313" key="9">
    <source>
        <dbReference type="Proteomes" id="UP000256373"/>
    </source>
</evidence>
<dbReference type="GO" id="GO:0005507">
    <property type="term" value="F:copper ion binding"/>
    <property type="evidence" value="ECO:0007669"/>
    <property type="project" value="InterPro"/>
</dbReference>
<accession>A0A3D8YC78</accession>
<dbReference type="Proteomes" id="UP000256373">
    <property type="component" value="Unassembled WGS sequence"/>
</dbReference>
<dbReference type="GO" id="GO:0020037">
    <property type="term" value="F:heme binding"/>
    <property type="evidence" value="ECO:0007669"/>
    <property type="project" value="InterPro"/>
</dbReference>
<keyword evidence="6" id="KW-0732">Signal</keyword>
<dbReference type="InterPro" id="IPR036909">
    <property type="entry name" value="Cyt_c-like_dom_sf"/>
</dbReference>
<keyword evidence="2 5" id="KW-0479">Metal-binding</keyword>
<name>A0A3D8YC78_9BACT</name>
<evidence type="ECO:0000256" key="6">
    <source>
        <dbReference type="SAM" id="SignalP"/>
    </source>
</evidence>
<evidence type="ECO:0000256" key="1">
    <source>
        <dbReference type="ARBA" id="ARBA00022617"/>
    </source>
</evidence>
<dbReference type="InterPro" id="IPR036939">
    <property type="entry name" value="Cu2_ascorb_mOase_N_sf"/>
</dbReference>
<feature type="domain" description="Cytochrome c" evidence="7">
    <location>
        <begin position="15"/>
        <end position="105"/>
    </location>
</feature>
<proteinExistence type="predicted"/>
<dbReference type="InterPro" id="IPR024548">
    <property type="entry name" value="Cu2_monoox_C"/>
</dbReference>
<feature type="chain" id="PRO_5017832668" evidence="6">
    <location>
        <begin position="20"/>
        <end position="437"/>
    </location>
</feature>
<dbReference type="Pfam" id="PF03712">
    <property type="entry name" value="Cu2_monoox_C"/>
    <property type="match status" value="1"/>
</dbReference>
<dbReference type="InterPro" id="IPR008977">
    <property type="entry name" value="PHM/PNGase_F_dom_sf"/>
</dbReference>
<sequence length="437" mass="49606">MKKTLLILIISLLSLDASAQKITFKEVEPIFTAKCVACHRPGDAAPFSLITYEDIFKKKTTIRKVIDNGYMPPWRADNHYRQFANDRSLSEAEKNKILAWIDGGAAKGNYTAKPGQQSLLSITSYNRKPDLTLKIASAFQLKGDNKERFVVFKVPFELDGSHDIEAVELYSNNKKLIHHINYGFYDVADSSIDITGGDETINSTDDNESSTKLRQHIPYKKKMVYYTGWIPGTSVENYPKGFGWTLPKRGVMLITAHYSPLAAEEISTVGVNLFYRKDPVKRDVKVISLGSGGVGERDINPPLLLLPNDISKHSLQVRTQEDQSVMYVWPHMHFWGKEFLAYAVTPQKDTVKLVHIPKWDFRWQELYKMKNLVKIPKGSVIHVDCTYDNTADNPFNPNNPPQPVVSFGDMNSKNEMMTLLMIYSAYKEGDENVVLNE</sequence>
<dbReference type="GO" id="GO:0016715">
    <property type="term" value="F:oxidoreductase activity, acting on paired donors, with incorporation or reduction of molecular oxygen, reduced ascorbate as one donor, and incorporation of one atom of oxygen"/>
    <property type="evidence" value="ECO:0007669"/>
    <property type="project" value="InterPro"/>
</dbReference>
<evidence type="ECO:0000256" key="3">
    <source>
        <dbReference type="ARBA" id="ARBA00023004"/>
    </source>
</evidence>
<dbReference type="EMBL" id="QNUL01000006">
    <property type="protein sequence ID" value="REA62047.1"/>
    <property type="molecule type" value="Genomic_DNA"/>
</dbReference>
<evidence type="ECO:0000313" key="8">
    <source>
        <dbReference type="EMBL" id="REA62047.1"/>
    </source>
</evidence>
<keyword evidence="1 5" id="KW-0349">Heme</keyword>
<dbReference type="RefSeq" id="WP_115830681.1">
    <property type="nucleotide sequence ID" value="NZ_QNUL01000006.1"/>
</dbReference>
<feature type="signal peptide" evidence="6">
    <location>
        <begin position="1"/>
        <end position="19"/>
    </location>
</feature>
<dbReference type="OrthoDB" id="9786191at2"/>
<dbReference type="SUPFAM" id="SSF49742">
    <property type="entry name" value="PHM/PNGase F"/>
    <property type="match status" value="2"/>
</dbReference>
<organism evidence="8 9">
    <name type="scientific">Dyadobacter luteus</name>
    <dbReference type="NCBI Taxonomy" id="2259619"/>
    <lineage>
        <taxon>Bacteria</taxon>
        <taxon>Pseudomonadati</taxon>
        <taxon>Bacteroidota</taxon>
        <taxon>Cytophagia</taxon>
        <taxon>Cytophagales</taxon>
        <taxon>Spirosomataceae</taxon>
        <taxon>Dyadobacter</taxon>
    </lineage>
</organism>
<protein>
    <submittedName>
        <fullName evidence="8">Cytochrome c</fullName>
    </submittedName>
</protein>
<dbReference type="SUPFAM" id="SSF46626">
    <property type="entry name" value="Cytochrome c"/>
    <property type="match status" value="1"/>
</dbReference>
<comment type="caution">
    <text evidence="8">The sequence shown here is derived from an EMBL/GenBank/DDBJ whole genome shotgun (WGS) entry which is preliminary data.</text>
</comment>
<dbReference type="InterPro" id="IPR014784">
    <property type="entry name" value="Cu2_ascorb_mOase-like_C"/>
</dbReference>
<dbReference type="PROSITE" id="PS51007">
    <property type="entry name" value="CYTC"/>
    <property type="match status" value="1"/>
</dbReference>
<dbReference type="GO" id="GO:0009055">
    <property type="term" value="F:electron transfer activity"/>
    <property type="evidence" value="ECO:0007669"/>
    <property type="project" value="InterPro"/>
</dbReference>
<gene>
    <name evidence="8" type="ORF">DSL64_10330</name>
</gene>
<dbReference type="AlphaFoldDB" id="A0A3D8YC78"/>
<evidence type="ECO:0000256" key="2">
    <source>
        <dbReference type="ARBA" id="ARBA00022723"/>
    </source>
</evidence>
<keyword evidence="9" id="KW-1185">Reference proteome</keyword>
<dbReference type="InterPro" id="IPR009056">
    <property type="entry name" value="Cyt_c-like_dom"/>
</dbReference>